<dbReference type="InterPro" id="IPR001005">
    <property type="entry name" value="SANT/Myb"/>
</dbReference>
<feature type="compositionally biased region" description="Low complexity" evidence="10">
    <location>
        <begin position="145"/>
        <end position="167"/>
    </location>
</feature>
<keyword evidence="9" id="KW-0539">Nucleus</keyword>
<evidence type="ECO:0000259" key="13">
    <source>
        <dbReference type="PROSITE" id="PS51294"/>
    </source>
</evidence>
<keyword evidence="5" id="KW-0805">Transcription regulation</keyword>
<dbReference type="EMBL" id="HBFE01001642">
    <property type="protein sequence ID" value="CAD8725040.1"/>
    <property type="molecule type" value="Transcribed_RNA"/>
</dbReference>
<evidence type="ECO:0000256" key="10">
    <source>
        <dbReference type="SAM" id="MobiDB-lite"/>
    </source>
</evidence>
<dbReference type="GO" id="GO:0008237">
    <property type="term" value="F:metallopeptidase activity"/>
    <property type="evidence" value="ECO:0007669"/>
    <property type="project" value="UniProtKB-KW"/>
</dbReference>
<evidence type="ECO:0000256" key="8">
    <source>
        <dbReference type="ARBA" id="ARBA00023163"/>
    </source>
</evidence>
<evidence type="ECO:0000313" key="14">
    <source>
        <dbReference type="EMBL" id="CAD8725040.1"/>
    </source>
</evidence>
<evidence type="ECO:0000256" key="7">
    <source>
        <dbReference type="ARBA" id="ARBA00023125"/>
    </source>
</evidence>
<accession>A0A7S0XIU6</accession>
<feature type="region of interest" description="Disordered" evidence="10">
    <location>
        <begin position="145"/>
        <end position="175"/>
    </location>
</feature>
<dbReference type="InterPro" id="IPR009057">
    <property type="entry name" value="Homeodomain-like_sf"/>
</dbReference>
<dbReference type="Pfam" id="PF00249">
    <property type="entry name" value="Myb_DNA-binding"/>
    <property type="match status" value="1"/>
</dbReference>
<organism evidence="14">
    <name type="scientific">Erythrolobus madagascarensis</name>
    <dbReference type="NCBI Taxonomy" id="708628"/>
    <lineage>
        <taxon>Eukaryota</taxon>
        <taxon>Rhodophyta</taxon>
        <taxon>Bangiophyceae</taxon>
        <taxon>Porphyridiales</taxon>
        <taxon>Porphyridiaceae</taxon>
        <taxon>Erythrolobus</taxon>
    </lineage>
</organism>
<dbReference type="FunFam" id="1.10.10.60:FF:000151">
    <property type="entry name" value="histone H2A deubiquitinase MYSM1 isoform X2"/>
    <property type="match status" value="1"/>
</dbReference>
<dbReference type="GO" id="GO:0006508">
    <property type="term" value="P:proteolysis"/>
    <property type="evidence" value="ECO:0007669"/>
    <property type="project" value="UniProtKB-KW"/>
</dbReference>
<proteinExistence type="predicted"/>
<sequence>MEGVRMVPVLGGVHVAEKERKPYELTKQREYWTDSEHNSFVRALEKYGREWKSIQREIGTKTAVQIRSHAQKYFMKLERTAPEMLARIPPPRARKSRVQRLSSAVSSTGVSTQAAPTMGRVLQHPLRGAVSKHVPRSGLVISAGAAKSSSLSNSSSMKKSGMRSPSPRNESEVGLNAVELLLSAVAHVESESSSTDTVPMSSLTSPCDEQ</sequence>
<name>A0A7S0XIU6_9RHOD</name>
<feature type="compositionally biased region" description="Polar residues" evidence="10">
    <location>
        <begin position="195"/>
        <end position="210"/>
    </location>
</feature>
<keyword evidence="2" id="KW-0479">Metal-binding</keyword>
<gene>
    <name evidence="14" type="ORF">EMAD1354_LOCUS1118</name>
</gene>
<dbReference type="PROSITE" id="PS50090">
    <property type="entry name" value="MYB_LIKE"/>
    <property type="match status" value="1"/>
</dbReference>
<dbReference type="InterPro" id="IPR017930">
    <property type="entry name" value="Myb_dom"/>
</dbReference>
<keyword evidence="1" id="KW-0645">Protease</keyword>
<dbReference type="PROSITE" id="PS51294">
    <property type="entry name" value="HTH_MYB"/>
    <property type="match status" value="1"/>
</dbReference>
<evidence type="ECO:0000259" key="12">
    <source>
        <dbReference type="PROSITE" id="PS51293"/>
    </source>
</evidence>
<feature type="domain" description="HTH myb-type" evidence="13">
    <location>
        <begin position="26"/>
        <end position="78"/>
    </location>
</feature>
<dbReference type="PANTHER" id="PTHR12802">
    <property type="entry name" value="SWI/SNF COMPLEX-RELATED"/>
    <property type="match status" value="1"/>
</dbReference>
<evidence type="ECO:0000256" key="9">
    <source>
        <dbReference type="ARBA" id="ARBA00023242"/>
    </source>
</evidence>
<dbReference type="NCBIfam" id="TIGR01557">
    <property type="entry name" value="myb_SHAQKYF"/>
    <property type="match status" value="1"/>
</dbReference>
<dbReference type="GO" id="GO:0046872">
    <property type="term" value="F:metal ion binding"/>
    <property type="evidence" value="ECO:0007669"/>
    <property type="project" value="UniProtKB-KW"/>
</dbReference>
<feature type="domain" description="Myb-like" evidence="11">
    <location>
        <begin position="24"/>
        <end position="74"/>
    </location>
</feature>
<keyword evidence="4" id="KW-0862">Zinc</keyword>
<dbReference type="AlphaFoldDB" id="A0A7S0XIU6"/>
<dbReference type="GO" id="GO:0003677">
    <property type="term" value="F:DNA binding"/>
    <property type="evidence" value="ECO:0007669"/>
    <property type="project" value="UniProtKB-KW"/>
</dbReference>
<feature type="domain" description="SANT" evidence="12">
    <location>
        <begin position="32"/>
        <end position="78"/>
    </location>
</feature>
<dbReference type="PROSITE" id="PS51293">
    <property type="entry name" value="SANT"/>
    <property type="match status" value="1"/>
</dbReference>
<evidence type="ECO:0000256" key="1">
    <source>
        <dbReference type="ARBA" id="ARBA00022670"/>
    </source>
</evidence>
<keyword evidence="6" id="KW-0482">Metalloprotease</keyword>
<evidence type="ECO:0000256" key="6">
    <source>
        <dbReference type="ARBA" id="ARBA00023049"/>
    </source>
</evidence>
<keyword evidence="3" id="KW-0378">Hydrolase</keyword>
<reference evidence="14" key="1">
    <citation type="submission" date="2021-01" db="EMBL/GenBank/DDBJ databases">
        <authorList>
            <person name="Corre E."/>
            <person name="Pelletier E."/>
            <person name="Niang G."/>
            <person name="Scheremetjew M."/>
            <person name="Finn R."/>
            <person name="Kale V."/>
            <person name="Holt S."/>
            <person name="Cochrane G."/>
            <person name="Meng A."/>
            <person name="Brown T."/>
            <person name="Cohen L."/>
        </authorList>
    </citation>
    <scope>NUCLEOTIDE SEQUENCE</scope>
    <source>
        <strain evidence="14">CCMP3276</strain>
    </source>
</reference>
<dbReference type="InterPro" id="IPR017884">
    <property type="entry name" value="SANT_dom"/>
</dbReference>
<evidence type="ECO:0000259" key="11">
    <source>
        <dbReference type="PROSITE" id="PS50090"/>
    </source>
</evidence>
<dbReference type="Gene3D" id="1.10.10.60">
    <property type="entry name" value="Homeodomain-like"/>
    <property type="match status" value="1"/>
</dbReference>
<protein>
    <submittedName>
        <fullName evidence="14">Uncharacterized protein</fullName>
    </submittedName>
</protein>
<keyword evidence="8" id="KW-0804">Transcription</keyword>
<evidence type="ECO:0000256" key="5">
    <source>
        <dbReference type="ARBA" id="ARBA00023015"/>
    </source>
</evidence>
<dbReference type="SUPFAM" id="SSF46689">
    <property type="entry name" value="Homeodomain-like"/>
    <property type="match status" value="1"/>
</dbReference>
<keyword evidence="7" id="KW-0238">DNA-binding</keyword>
<dbReference type="SMART" id="SM00717">
    <property type="entry name" value="SANT"/>
    <property type="match status" value="1"/>
</dbReference>
<evidence type="ECO:0000256" key="4">
    <source>
        <dbReference type="ARBA" id="ARBA00022833"/>
    </source>
</evidence>
<feature type="region of interest" description="Disordered" evidence="10">
    <location>
        <begin position="188"/>
        <end position="210"/>
    </location>
</feature>
<dbReference type="CDD" id="cd00167">
    <property type="entry name" value="SANT"/>
    <property type="match status" value="1"/>
</dbReference>
<evidence type="ECO:0000256" key="3">
    <source>
        <dbReference type="ARBA" id="ARBA00022801"/>
    </source>
</evidence>
<dbReference type="PANTHER" id="PTHR12802:SF155">
    <property type="entry name" value="DEUBIQUITINASE MYSM1"/>
    <property type="match status" value="1"/>
</dbReference>
<evidence type="ECO:0000256" key="2">
    <source>
        <dbReference type="ARBA" id="ARBA00022723"/>
    </source>
</evidence>
<dbReference type="InterPro" id="IPR006447">
    <property type="entry name" value="Myb_dom_plants"/>
</dbReference>